<evidence type="ECO:0000259" key="1">
    <source>
        <dbReference type="Pfam" id="PF14594"/>
    </source>
</evidence>
<feature type="domain" description="Gp28/Gp37-like" evidence="1">
    <location>
        <begin position="26"/>
        <end position="505"/>
    </location>
</feature>
<evidence type="ECO:0000313" key="2">
    <source>
        <dbReference type="EMBL" id="BAC17666.1"/>
    </source>
</evidence>
<dbReference type="Pfam" id="PF14594">
    <property type="entry name" value="Sipho_Gp37"/>
    <property type="match status" value="1"/>
</dbReference>
<dbReference type="EMBL" id="BA000035">
    <property type="protein sequence ID" value="BAC17666.1"/>
    <property type="molecule type" value="Genomic_DNA"/>
</dbReference>
<dbReference type="OrthoDB" id="4410004at2"/>
<keyword evidence="3" id="KW-1185">Reference proteome</keyword>
<dbReference type="eggNOG" id="ENOG5031DPK">
    <property type="taxonomic scope" value="Bacteria"/>
</dbReference>
<protein>
    <recommendedName>
        <fullName evidence="1">Gp28/Gp37-like domain-containing protein</fullName>
    </recommendedName>
</protein>
<accession>Q8FRA5</accession>
<dbReference type="Proteomes" id="UP000001409">
    <property type="component" value="Chromosome"/>
</dbReference>
<proteinExistence type="predicted"/>
<reference evidence="2 3" key="1">
    <citation type="journal article" date="2003" name="Genome Res.">
        <title>Comparative complete genome sequence analysis of the amino acid replacements responsible for the thermostability of Corynebacterium efficiens.</title>
        <authorList>
            <person name="Nishio Y."/>
            <person name="Nakamura Y."/>
            <person name="Kawarabayasi Y."/>
            <person name="Usuda Y."/>
            <person name="Kimura E."/>
            <person name="Sugimoto S."/>
            <person name="Matsui K."/>
            <person name="Yamagishi A."/>
            <person name="Kikuchi H."/>
            <person name="Ikeo K."/>
            <person name="Gojobori T."/>
        </authorList>
    </citation>
    <scope>NUCLEOTIDE SEQUENCE [LARGE SCALE GENOMIC DNA]</scope>
    <source>
        <strain evidence="3">DSM 44549 / YS-314 / AJ 12310 / JCM 11189 / NBRC 100395</strain>
    </source>
</reference>
<dbReference type="STRING" id="196164.gene:10741260"/>
<dbReference type="KEGG" id="cef:CE0856"/>
<evidence type="ECO:0000313" key="3">
    <source>
        <dbReference type="Proteomes" id="UP000001409"/>
    </source>
</evidence>
<dbReference type="InterPro" id="IPR029432">
    <property type="entry name" value="Gp28/Gp37-like_dom"/>
</dbReference>
<dbReference type="AlphaFoldDB" id="Q8FRA5"/>
<dbReference type="HOGENOM" id="CLU_038041_0_0_11"/>
<accession>C8NLJ1</accession>
<name>Q8FRA5_COREF</name>
<organism evidence="2 3">
    <name type="scientific">Corynebacterium efficiens (strain DSM 44549 / YS-314 / AJ 12310 / JCM 11189 / NBRC 100395)</name>
    <dbReference type="NCBI Taxonomy" id="196164"/>
    <lineage>
        <taxon>Bacteria</taxon>
        <taxon>Bacillati</taxon>
        <taxon>Actinomycetota</taxon>
        <taxon>Actinomycetes</taxon>
        <taxon>Mycobacteriales</taxon>
        <taxon>Corynebacteriaceae</taxon>
        <taxon>Corynebacterium</taxon>
    </lineage>
</organism>
<sequence length="539" mass="59097">MWSEADWQKWQSDIGLSALAFGRAIWLIDRDGVPYSEVRGWITHDFGESALDVATGSVTIFADNEVVTWLLARRDQGLIGGDAPDMDAVLHEAVHMVVQEPDGTQWGYRVHELSIEIGGSHGGTVEIIGLRPLEHWKHMVLKSNPNSPNEFQLLWSDIRQGQSMKIIKEYIHRNLEREMQPLVLLGQWDVSQPSAWSGVDTSRWPVIMNPRIPPEATEWAVIEARYDNAWDALHATATAAGLILKAEYWFPGQPQPAPDFWTLTQPTIVLDVVDRSIHRGATGDIREPLRTLKRMFLSPGEGELADLVQFDPGAAATESGLQPWVVWKPTEYQAISRFVISKSTDSKFTIGGQSPAALNTVLGTGIRALAAGIGSLFPGIGPALAVIVGDIGSEMIKDRILAFQSFDHHRRRAHHGRLRYREISKPGEAYSISAVQQGVAAMEETGGGISFEIAVVDDAPYKLDRDYAVGDQVGVEVLGIILASYVSEAHRIGARGELGVTVGIGDPRARESPTAMLNRNLDNISGILGRLKSYVGATS</sequence>
<dbReference type="RefSeq" id="WP_006769456.1">
    <property type="nucleotide sequence ID" value="NC_004369.1"/>
</dbReference>